<evidence type="ECO:0000313" key="7">
    <source>
        <dbReference type="EMBL" id="KAA1138539.1"/>
    </source>
</evidence>
<dbReference type="InterPro" id="IPR052035">
    <property type="entry name" value="ZnF_BED_domain_contain"/>
</dbReference>
<evidence type="ECO:0000256" key="2">
    <source>
        <dbReference type="ARBA" id="ARBA00022723"/>
    </source>
</evidence>
<accession>A0A5B0SMA6</accession>
<evidence type="ECO:0008006" key="9">
    <source>
        <dbReference type="Google" id="ProtNLM"/>
    </source>
</evidence>
<protein>
    <recommendedName>
        <fullName evidence="9">hAT-like transposase RNase-H fold domain-containing protein</fullName>
    </recommendedName>
</protein>
<keyword evidence="5" id="KW-0539">Nucleus</keyword>
<organism evidence="7 8">
    <name type="scientific">Puccinia graminis f. sp. tritici</name>
    <dbReference type="NCBI Taxonomy" id="56615"/>
    <lineage>
        <taxon>Eukaryota</taxon>
        <taxon>Fungi</taxon>
        <taxon>Dikarya</taxon>
        <taxon>Basidiomycota</taxon>
        <taxon>Pucciniomycotina</taxon>
        <taxon>Pucciniomycetes</taxon>
        <taxon>Pucciniales</taxon>
        <taxon>Pucciniaceae</taxon>
        <taxon>Puccinia</taxon>
    </lineage>
</organism>
<evidence type="ECO:0000256" key="1">
    <source>
        <dbReference type="ARBA" id="ARBA00004123"/>
    </source>
</evidence>
<evidence type="ECO:0000256" key="6">
    <source>
        <dbReference type="SAM" id="MobiDB-lite"/>
    </source>
</evidence>
<evidence type="ECO:0000256" key="5">
    <source>
        <dbReference type="ARBA" id="ARBA00023242"/>
    </source>
</evidence>
<dbReference type="PANTHER" id="PTHR46481">
    <property type="entry name" value="ZINC FINGER BED DOMAIN-CONTAINING PROTEIN 4"/>
    <property type="match status" value="1"/>
</dbReference>
<sequence>MVKKIVEKFGIENWICGIVSDNASNNETMILELERLEWKRFEGEGQWIRCFTHIVNLIVKAILCPFACKNSQAGTPEFDDLDEEEDDELIESFDEEKDDSDLDDDEDNITAPEGNDDPELAVDDDLTLADLEGVEPEDSKDNYTSDSCRQSLAKTIPGPEYVEGFLSSSFHKTFSLTQFRRIAMKLRKSPNSKAKFMKICQEAQCKKPHNIERDVPTRWNSTYMQLSSIV</sequence>
<keyword evidence="4" id="KW-0862">Zinc</keyword>
<proteinExistence type="predicted"/>
<evidence type="ECO:0000256" key="3">
    <source>
        <dbReference type="ARBA" id="ARBA00022771"/>
    </source>
</evidence>
<dbReference type="Proteomes" id="UP000325313">
    <property type="component" value="Unassembled WGS sequence"/>
</dbReference>
<dbReference type="EMBL" id="VDEP01000002">
    <property type="protein sequence ID" value="KAA1138539.1"/>
    <property type="molecule type" value="Genomic_DNA"/>
</dbReference>
<dbReference type="InterPro" id="IPR012337">
    <property type="entry name" value="RNaseH-like_sf"/>
</dbReference>
<dbReference type="SUPFAM" id="SSF53098">
    <property type="entry name" value="Ribonuclease H-like"/>
    <property type="match status" value="1"/>
</dbReference>
<name>A0A5B0SMA6_PUCGR</name>
<dbReference type="GO" id="GO:0005634">
    <property type="term" value="C:nucleus"/>
    <property type="evidence" value="ECO:0007669"/>
    <property type="project" value="UniProtKB-SubCell"/>
</dbReference>
<comment type="subcellular location">
    <subcellularLocation>
        <location evidence="1">Nucleus</location>
    </subcellularLocation>
</comment>
<evidence type="ECO:0000256" key="4">
    <source>
        <dbReference type="ARBA" id="ARBA00022833"/>
    </source>
</evidence>
<reference evidence="7 8" key="1">
    <citation type="submission" date="2019-05" db="EMBL/GenBank/DDBJ databases">
        <title>Emergence of the Ug99 lineage of the wheat stem rust pathogen through somatic hybridization.</title>
        <authorList>
            <person name="Li F."/>
            <person name="Upadhyaya N.M."/>
            <person name="Sperschneider J."/>
            <person name="Matny O."/>
            <person name="Nguyen-Phuc H."/>
            <person name="Mago R."/>
            <person name="Raley C."/>
            <person name="Miller M.E."/>
            <person name="Silverstein K.A.T."/>
            <person name="Henningsen E."/>
            <person name="Hirsch C.D."/>
            <person name="Visser B."/>
            <person name="Pretorius Z.A."/>
            <person name="Steffenson B.J."/>
            <person name="Schwessinger B."/>
            <person name="Dodds P.N."/>
            <person name="Figueroa M."/>
        </authorList>
    </citation>
    <scope>NUCLEOTIDE SEQUENCE [LARGE SCALE GENOMIC DNA]</scope>
    <source>
        <strain evidence="7 8">Ug99</strain>
    </source>
</reference>
<evidence type="ECO:0000313" key="8">
    <source>
        <dbReference type="Proteomes" id="UP000325313"/>
    </source>
</evidence>
<dbReference type="AlphaFoldDB" id="A0A5B0SMA6"/>
<feature type="region of interest" description="Disordered" evidence="6">
    <location>
        <begin position="93"/>
        <end position="122"/>
    </location>
</feature>
<keyword evidence="3" id="KW-0863">Zinc-finger</keyword>
<comment type="caution">
    <text evidence="7">The sequence shown here is derived from an EMBL/GenBank/DDBJ whole genome shotgun (WGS) entry which is preliminary data.</text>
</comment>
<dbReference type="PANTHER" id="PTHR46481:SF10">
    <property type="entry name" value="ZINC FINGER BED DOMAIN-CONTAINING PROTEIN 39"/>
    <property type="match status" value="1"/>
</dbReference>
<gene>
    <name evidence="7" type="ORF">PGTUg99_027227</name>
</gene>
<dbReference type="GO" id="GO:0008270">
    <property type="term" value="F:zinc ion binding"/>
    <property type="evidence" value="ECO:0007669"/>
    <property type="project" value="UniProtKB-KW"/>
</dbReference>
<keyword evidence="2" id="KW-0479">Metal-binding</keyword>